<keyword evidence="5 10" id="KW-0276">Fatty acid metabolism</keyword>
<evidence type="ECO:0000256" key="3">
    <source>
        <dbReference type="ARBA" id="ARBA00022679"/>
    </source>
</evidence>
<evidence type="ECO:0000256" key="4">
    <source>
        <dbReference type="ARBA" id="ARBA00022692"/>
    </source>
</evidence>
<dbReference type="EC" id="2.3.1.199" evidence="10"/>
<keyword evidence="9 10" id="KW-0275">Fatty acid biosynthesis</keyword>
<reference evidence="11" key="1">
    <citation type="submission" date="2020-11" db="EMBL/GenBank/DDBJ databases">
        <authorList>
            <person name="Tran Van P."/>
        </authorList>
    </citation>
    <scope>NUCLEOTIDE SEQUENCE</scope>
</reference>
<protein>
    <recommendedName>
        <fullName evidence="10">Elongation of very long chain fatty acids protein</fullName>
        <ecNumber evidence="10">2.3.1.199</ecNumber>
    </recommendedName>
    <alternativeName>
        <fullName evidence="10">Very-long-chain 3-oxoacyl-CoA synthase</fullName>
    </alternativeName>
</protein>
<dbReference type="Pfam" id="PF01151">
    <property type="entry name" value="ELO"/>
    <property type="match status" value="1"/>
</dbReference>
<feature type="transmembrane region" description="Helical" evidence="10">
    <location>
        <begin position="33"/>
        <end position="53"/>
    </location>
</feature>
<dbReference type="InterPro" id="IPR002076">
    <property type="entry name" value="ELO_fam"/>
</dbReference>
<evidence type="ECO:0000256" key="1">
    <source>
        <dbReference type="ARBA" id="ARBA00004141"/>
    </source>
</evidence>
<dbReference type="GO" id="GO:0009922">
    <property type="term" value="F:fatty acid elongase activity"/>
    <property type="evidence" value="ECO:0007669"/>
    <property type="project" value="UniProtKB-EC"/>
</dbReference>
<keyword evidence="8 10" id="KW-0472">Membrane</keyword>
<evidence type="ECO:0000256" key="8">
    <source>
        <dbReference type="ARBA" id="ARBA00023136"/>
    </source>
</evidence>
<keyword evidence="7 10" id="KW-0443">Lipid metabolism</keyword>
<dbReference type="EMBL" id="OA885501">
    <property type="protein sequence ID" value="CAD7282094.1"/>
    <property type="molecule type" value="Genomic_DNA"/>
</dbReference>
<dbReference type="GO" id="GO:0042761">
    <property type="term" value="P:very long-chain fatty acid biosynthetic process"/>
    <property type="evidence" value="ECO:0007669"/>
    <property type="project" value="TreeGrafter"/>
</dbReference>
<name>A0A7R9GIB0_9CRUS</name>
<comment type="similarity">
    <text evidence="10">Belongs to the ELO family.</text>
</comment>
<proteinExistence type="inferred from homology"/>
<dbReference type="GO" id="GO:0030148">
    <property type="term" value="P:sphingolipid biosynthetic process"/>
    <property type="evidence" value="ECO:0007669"/>
    <property type="project" value="TreeGrafter"/>
</dbReference>
<evidence type="ECO:0000313" key="12">
    <source>
        <dbReference type="Proteomes" id="UP000678499"/>
    </source>
</evidence>
<dbReference type="GO" id="GO:0005789">
    <property type="term" value="C:endoplasmic reticulum membrane"/>
    <property type="evidence" value="ECO:0007669"/>
    <property type="project" value="TreeGrafter"/>
</dbReference>
<keyword evidence="6 10" id="KW-1133">Transmembrane helix</keyword>
<comment type="subcellular location">
    <subcellularLocation>
        <location evidence="1">Membrane</location>
        <topology evidence="1">Multi-pass membrane protein</topology>
    </subcellularLocation>
</comment>
<dbReference type="GO" id="GO:0034626">
    <property type="term" value="P:fatty acid elongation, polyunsaturated fatty acid"/>
    <property type="evidence" value="ECO:0007669"/>
    <property type="project" value="TreeGrafter"/>
</dbReference>
<dbReference type="GO" id="GO:0019367">
    <property type="term" value="P:fatty acid elongation, saturated fatty acid"/>
    <property type="evidence" value="ECO:0007669"/>
    <property type="project" value="TreeGrafter"/>
</dbReference>
<evidence type="ECO:0000256" key="5">
    <source>
        <dbReference type="ARBA" id="ARBA00022832"/>
    </source>
</evidence>
<evidence type="ECO:0000256" key="6">
    <source>
        <dbReference type="ARBA" id="ARBA00022989"/>
    </source>
</evidence>
<organism evidence="11">
    <name type="scientific">Notodromas monacha</name>
    <dbReference type="NCBI Taxonomy" id="399045"/>
    <lineage>
        <taxon>Eukaryota</taxon>
        <taxon>Metazoa</taxon>
        <taxon>Ecdysozoa</taxon>
        <taxon>Arthropoda</taxon>
        <taxon>Crustacea</taxon>
        <taxon>Oligostraca</taxon>
        <taxon>Ostracoda</taxon>
        <taxon>Podocopa</taxon>
        <taxon>Podocopida</taxon>
        <taxon>Cypridocopina</taxon>
        <taxon>Cypridoidea</taxon>
        <taxon>Cyprididae</taxon>
        <taxon>Notodromas</taxon>
    </lineage>
</organism>
<keyword evidence="12" id="KW-1185">Reference proteome</keyword>
<dbReference type="PANTHER" id="PTHR11157">
    <property type="entry name" value="FATTY ACID ACYL TRANSFERASE-RELATED"/>
    <property type="match status" value="1"/>
</dbReference>
<dbReference type="Proteomes" id="UP000678499">
    <property type="component" value="Unassembled WGS sequence"/>
</dbReference>
<evidence type="ECO:0000256" key="10">
    <source>
        <dbReference type="RuleBase" id="RU361115"/>
    </source>
</evidence>
<keyword evidence="3 10" id="KW-0808">Transferase</keyword>
<dbReference type="GO" id="GO:0034625">
    <property type="term" value="P:fatty acid elongation, monounsaturated fatty acid"/>
    <property type="evidence" value="ECO:0007669"/>
    <property type="project" value="TreeGrafter"/>
</dbReference>
<feature type="transmembrane region" description="Helical" evidence="10">
    <location>
        <begin position="74"/>
        <end position="96"/>
    </location>
</feature>
<comment type="caution">
    <text evidence="10">Lacks conserved residue(s) required for the propagation of feature annotation.</text>
</comment>
<evidence type="ECO:0000256" key="9">
    <source>
        <dbReference type="ARBA" id="ARBA00023160"/>
    </source>
</evidence>
<dbReference type="AlphaFoldDB" id="A0A7R9GIB0"/>
<evidence type="ECO:0000313" key="11">
    <source>
        <dbReference type="EMBL" id="CAD7282094.1"/>
    </source>
</evidence>
<comment type="catalytic activity">
    <reaction evidence="10">
        <text>a very-long-chain acyl-CoA + malonyl-CoA + H(+) = a very-long-chain 3-oxoacyl-CoA + CO2 + CoA</text>
        <dbReference type="Rhea" id="RHEA:32727"/>
        <dbReference type="ChEBI" id="CHEBI:15378"/>
        <dbReference type="ChEBI" id="CHEBI:16526"/>
        <dbReference type="ChEBI" id="CHEBI:57287"/>
        <dbReference type="ChEBI" id="CHEBI:57384"/>
        <dbReference type="ChEBI" id="CHEBI:90725"/>
        <dbReference type="ChEBI" id="CHEBI:90736"/>
        <dbReference type="EC" id="2.3.1.199"/>
    </reaction>
</comment>
<sequence>MLPVFNMVTAVWDKFIESHEYVMNLGDPRTKEWLFVKSPLYPVMFLVMFYMPLVMHGPKIMAFFKPIEAKRALFAFNVFQIMYSTFMWTEFLYLAVSMKYSLRCEPVNSSTGPLEARMAACIWHFYMSKIIDLIDTFPFDPVDLGNKHFSHLRPGSGSVPEMRSHADASSVILHPTYVVKEP</sequence>
<evidence type="ECO:0000256" key="2">
    <source>
        <dbReference type="ARBA" id="ARBA00022516"/>
    </source>
</evidence>
<keyword evidence="2 10" id="KW-0444">Lipid biosynthesis</keyword>
<dbReference type="PANTHER" id="PTHR11157:SF126">
    <property type="entry name" value="ELONGATION OF VERY LONG CHAIN FATTY ACIDS PROTEIN"/>
    <property type="match status" value="1"/>
</dbReference>
<dbReference type="OrthoDB" id="434092at2759"/>
<gene>
    <name evidence="11" type="ORF">NMOB1V02_LOCUS9726</name>
</gene>
<evidence type="ECO:0000256" key="7">
    <source>
        <dbReference type="ARBA" id="ARBA00023098"/>
    </source>
</evidence>
<keyword evidence="4 10" id="KW-0812">Transmembrane</keyword>
<dbReference type="EMBL" id="CAJPEX010003464">
    <property type="protein sequence ID" value="CAG0922246.1"/>
    <property type="molecule type" value="Genomic_DNA"/>
</dbReference>
<accession>A0A7R9GIB0</accession>